<dbReference type="AlphaFoldDB" id="F0WX40"/>
<name>F0WX40_9STRA</name>
<reference evidence="1" key="1">
    <citation type="journal article" date="2011" name="PLoS Biol.">
        <title>Gene gain and loss during evolution of obligate parasitism in the white rust pathogen of Arabidopsis thaliana.</title>
        <authorList>
            <person name="Kemen E."/>
            <person name="Gardiner A."/>
            <person name="Schultz-Larsen T."/>
            <person name="Kemen A.C."/>
            <person name="Balmuth A.L."/>
            <person name="Robert-Seilaniantz A."/>
            <person name="Bailey K."/>
            <person name="Holub E."/>
            <person name="Studholme D.J."/>
            <person name="Maclean D."/>
            <person name="Jones J.D."/>
        </authorList>
    </citation>
    <scope>NUCLEOTIDE SEQUENCE</scope>
</reference>
<evidence type="ECO:0000313" key="1">
    <source>
        <dbReference type="EMBL" id="CCA26029.1"/>
    </source>
</evidence>
<gene>
    <name evidence="1" type="primary">AlNc14C341G10797</name>
    <name evidence="1" type="ORF">ALNC14_121730</name>
</gene>
<proteinExistence type="predicted"/>
<protein>
    <submittedName>
        <fullName evidence="1">AlNc14C341G10797 protein</fullName>
    </submittedName>
</protein>
<organism evidence="1">
    <name type="scientific">Albugo laibachii Nc14</name>
    <dbReference type="NCBI Taxonomy" id="890382"/>
    <lineage>
        <taxon>Eukaryota</taxon>
        <taxon>Sar</taxon>
        <taxon>Stramenopiles</taxon>
        <taxon>Oomycota</taxon>
        <taxon>Peronosporomycetes</taxon>
        <taxon>Albuginales</taxon>
        <taxon>Albuginaceae</taxon>
        <taxon>Albugo</taxon>
    </lineage>
</organism>
<dbReference type="EMBL" id="FR824386">
    <property type="protein sequence ID" value="CCA26029.1"/>
    <property type="molecule type" value="Genomic_DNA"/>
</dbReference>
<reference evidence="1" key="2">
    <citation type="submission" date="2011-02" db="EMBL/GenBank/DDBJ databases">
        <authorList>
            <person name="MacLean D."/>
        </authorList>
    </citation>
    <scope>NUCLEOTIDE SEQUENCE</scope>
</reference>
<sequence>MDVDCGNNVFFVEVYEDKFRGCGSTTDSSMAVLAKSEHESDLVIQCGTLADFHRRLGHSCYDRIIKTARDPASGIRLTITMREHCFQGKQTKNVQTNKDTAKTRQLILLKK</sequence>
<dbReference type="HOGENOM" id="CLU_2125695_0_0_1"/>
<accession>F0WX40</accession>